<evidence type="ECO:0000313" key="2">
    <source>
        <dbReference type="Proteomes" id="UP000466442"/>
    </source>
</evidence>
<protein>
    <submittedName>
        <fullName evidence="1">Uncharacterized protein</fullName>
    </submittedName>
</protein>
<dbReference type="AlphaFoldDB" id="A0A8S9X3I2"/>
<name>A0A8S9X3I2_APOLU</name>
<dbReference type="EMBL" id="WIXP02000011">
    <property type="protein sequence ID" value="KAF6203014.1"/>
    <property type="molecule type" value="Genomic_DNA"/>
</dbReference>
<reference evidence="1" key="1">
    <citation type="journal article" date="2021" name="Mol. Ecol. Resour.">
        <title>Apolygus lucorum genome provides insights into omnivorousness and mesophyll feeding.</title>
        <authorList>
            <person name="Liu Y."/>
            <person name="Liu H."/>
            <person name="Wang H."/>
            <person name="Huang T."/>
            <person name="Liu B."/>
            <person name="Yang B."/>
            <person name="Yin L."/>
            <person name="Li B."/>
            <person name="Zhang Y."/>
            <person name="Zhang S."/>
            <person name="Jiang F."/>
            <person name="Zhang X."/>
            <person name="Ren Y."/>
            <person name="Wang B."/>
            <person name="Wang S."/>
            <person name="Lu Y."/>
            <person name="Wu K."/>
            <person name="Fan W."/>
            <person name="Wang G."/>
        </authorList>
    </citation>
    <scope>NUCLEOTIDE SEQUENCE</scope>
    <source>
        <strain evidence="1">12Hb</strain>
    </source>
</reference>
<accession>A0A8S9X3I2</accession>
<comment type="caution">
    <text evidence="1">The sequence shown here is derived from an EMBL/GenBank/DDBJ whole genome shotgun (WGS) entry which is preliminary data.</text>
</comment>
<evidence type="ECO:0000313" key="1">
    <source>
        <dbReference type="EMBL" id="KAF6203014.1"/>
    </source>
</evidence>
<keyword evidence="2" id="KW-1185">Reference proteome</keyword>
<sequence length="131" mass="14424">MCVYCGEFSQATSAMDAAECSNTPRIYTLTESGIARKSRDSTVPTPKHVHFRKIAKRFTITPTRTPKRAKETPHSNEGYHSVHLLITSQVNLEVPGPIAMQTVYCTSASPVNMPANPRETSGSTSTWNIKI</sequence>
<organism evidence="1 2">
    <name type="scientific">Apolygus lucorum</name>
    <name type="common">Small green plant bug</name>
    <name type="synonym">Lygocoris lucorum</name>
    <dbReference type="NCBI Taxonomy" id="248454"/>
    <lineage>
        <taxon>Eukaryota</taxon>
        <taxon>Metazoa</taxon>
        <taxon>Ecdysozoa</taxon>
        <taxon>Arthropoda</taxon>
        <taxon>Hexapoda</taxon>
        <taxon>Insecta</taxon>
        <taxon>Pterygota</taxon>
        <taxon>Neoptera</taxon>
        <taxon>Paraneoptera</taxon>
        <taxon>Hemiptera</taxon>
        <taxon>Heteroptera</taxon>
        <taxon>Panheteroptera</taxon>
        <taxon>Cimicomorpha</taxon>
        <taxon>Miridae</taxon>
        <taxon>Mirini</taxon>
        <taxon>Apolygus</taxon>
    </lineage>
</organism>
<proteinExistence type="predicted"/>
<gene>
    <name evidence="1" type="ORF">GE061_003426</name>
</gene>
<dbReference type="Proteomes" id="UP000466442">
    <property type="component" value="Unassembled WGS sequence"/>
</dbReference>